<protein>
    <submittedName>
        <fullName evidence="4">Uncharacterized protein</fullName>
    </submittedName>
</protein>
<evidence type="ECO:0000313" key="5">
    <source>
        <dbReference type="Proteomes" id="UP000469452"/>
    </source>
</evidence>
<evidence type="ECO:0000256" key="2">
    <source>
        <dbReference type="ARBA" id="ARBA00022737"/>
    </source>
</evidence>
<evidence type="ECO:0000256" key="1">
    <source>
        <dbReference type="ARBA" id="ARBA00022441"/>
    </source>
</evidence>
<gene>
    <name evidence="4" type="ORF">AaE_002006</name>
</gene>
<dbReference type="PANTHER" id="PTHR46093:SF18">
    <property type="entry name" value="FIBRONECTIN TYPE-III DOMAIN-CONTAINING PROTEIN"/>
    <property type="match status" value="1"/>
</dbReference>
<comment type="caution">
    <text evidence="4">The sequence shown here is derived from an EMBL/GenBank/DDBJ whole genome shotgun (WGS) entry which is preliminary data.</text>
</comment>
<accession>A0A6A5B060</accession>
<dbReference type="EMBL" id="VJMI01004066">
    <property type="protein sequence ID" value="KAF0774294.1"/>
    <property type="molecule type" value="Genomic_DNA"/>
</dbReference>
<dbReference type="InterPro" id="IPR015915">
    <property type="entry name" value="Kelch-typ_b-propeller"/>
</dbReference>
<dbReference type="SUPFAM" id="SSF117281">
    <property type="entry name" value="Kelch motif"/>
    <property type="match status" value="1"/>
</dbReference>
<reference evidence="4 5" key="1">
    <citation type="submission" date="2019-06" db="EMBL/GenBank/DDBJ databases">
        <title>Genomics analysis of Aphanomyces spp. identifies a new class of oomycete effector associated with host adaptation.</title>
        <authorList>
            <person name="Gaulin E."/>
        </authorList>
    </citation>
    <scope>NUCLEOTIDE SEQUENCE [LARGE SCALE GENOMIC DNA]</scope>
    <source>
        <strain evidence="4 5">E</strain>
    </source>
</reference>
<feature type="region of interest" description="Disordered" evidence="3">
    <location>
        <begin position="42"/>
        <end position="65"/>
    </location>
</feature>
<sequence>MKRNGFDQVAHARYLATVADRIQSGVDPRSIYSYRKHKYNLHRNNQTATIERSTDPNQSPPPDTVNACTPSSSDYAYPEGEEDITSTNDVVVSKYNHNSVDPALQARHAYLMQLIFPALRNIKAVSVHPVATRAADALQQAQPCARDGASLTTCGDMLVLFGGCYTSDPSLLHPRTLVPPRQTAKSTVFYSNHVFSYMPESKLWDAPHVSGPCPKGRADHSAVYVPATSSLVVFGGRGKHSVVFQDVFCLHVASWTWSQVKSDANDVVPPPRFWHCAAFDTESNAMYVFGGKDLYTVYGDMQYWHHKYRSWGAITALGQPPSPRFGAALHWLGPGRIAVLGGWEARSVPLRGDASRWLDMFVLDVVAGIWSRPHLSAHFLGRSIPTERMLPATFLLDPTTLVVFGGYTYGPDTGLCERPWYELEPPPRTTALPSPSRLLHGMKLEPVNDEAIYTLKLDVMVWRRQKQTTPLPTSVACGAGAVWRGQGVLAAISQQVQTQMEVVVVVADFPAAT</sequence>
<evidence type="ECO:0000256" key="3">
    <source>
        <dbReference type="SAM" id="MobiDB-lite"/>
    </source>
</evidence>
<proteinExistence type="predicted"/>
<keyword evidence="2" id="KW-0677">Repeat</keyword>
<organism evidence="4 5">
    <name type="scientific">Aphanomyces astaci</name>
    <name type="common">Crayfish plague agent</name>
    <dbReference type="NCBI Taxonomy" id="112090"/>
    <lineage>
        <taxon>Eukaryota</taxon>
        <taxon>Sar</taxon>
        <taxon>Stramenopiles</taxon>
        <taxon>Oomycota</taxon>
        <taxon>Saprolegniomycetes</taxon>
        <taxon>Saprolegniales</taxon>
        <taxon>Verrucalvaceae</taxon>
        <taxon>Aphanomyces</taxon>
    </lineage>
</organism>
<dbReference type="Pfam" id="PF24681">
    <property type="entry name" value="Kelch_KLHDC2_KLHL20_DRC7"/>
    <property type="match status" value="1"/>
</dbReference>
<evidence type="ECO:0000313" key="4">
    <source>
        <dbReference type="EMBL" id="KAF0774294.1"/>
    </source>
</evidence>
<dbReference type="PANTHER" id="PTHR46093">
    <property type="entry name" value="ACYL-COA-BINDING DOMAIN-CONTAINING PROTEIN 5"/>
    <property type="match status" value="1"/>
</dbReference>
<name>A0A6A5B060_APHAT</name>
<feature type="compositionally biased region" description="Polar residues" evidence="3">
    <location>
        <begin position="42"/>
        <end position="57"/>
    </location>
</feature>
<dbReference type="VEuPathDB" id="FungiDB:H257_10922"/>
<dbReference type="Gene3D" id="2.120.10.80">
    <property type="entry name" value="Kelch-type beta propeller"/>
    <property type="match status" value="1"/>
</dbReference>
<keyword evidence="1" id="KW-0880">Kelch repeat</keyword>
<dbReference type="AlphaFoldDB" id="A0A6A5B060"/>
<dbReference type="Proteomes" id="UP000469452">
    <property type="component" value="Unassembled WGS sequence"/>
</dbReference>